<evidence type="ECO:0000313" key="2">
    <source>
        <dbReference type="Proteomes" id="UP000077734"/>
    </source>
</evidence>
<protein>
    <submittedName>
        <fullName evidence="1">Uncharacterized protein</fullName>
    </submittedName>
</protein>
<dbReference type="RefSeq" id="WP_064028271.1">
    <property type="nucleotide sequence ID" value="NZ_CP023669.1"/>
</dbReference>
<keyword evidence="2" id="KW-1185">Reference proteome</keyword>
<organism evidence="1 2">
    <name type="scientific">Methylomonas koyamae</name>
    <dbReference type="NCBI Taxonomy" id="702114"/>
    <lineage>
        <taxon>Bacteria</taxon>
        <taxon>Pseudomonadati</taxon>
        <taxon>Pseudomonadota</taxon>
        <taxon>Gammaproteobacteria</taxon>
        <taxon>Methylococcales</taxon>
        <taxon>Methylococcaceae</taxon>
        <taxon>Methylomonas</taxon>
    </lineage>
</organism>
<evidence type="ECO:0000313" key="1">
    <source>
        <dbReference type="EMBL" id="OAI24571.1"/>
    </source>
</evidence>
<dbReference type="AlphaFoldDB" id="A0A291IFX7"/>
<dbReference type="Proteomes" id="UP000077734">
    <property type="component" value="Unassembled WGS sequence"/>
</dbReference>
<dbReference type="KEGG" id="mko:MKLM6_0844"/>
<accession>A0A291IFX7</accession>
<proteinExistence type="predicted"/>
<name>A0A291IFX7_9GAMM</name>
<sequence>MSEILEKLKAGKSFIKTVYLDEVAIGMRLLSENDYFEAGLAVIDLFKSKGIDDVNMANAELFELEKSNQLLLRALVNPATGEPLVNSPLAMRKSMSRAHKSFLISEYLEFEKEYSPMAGHNISDSEFAELFDTLKKTPETVNLNDLNSGTLRRLITALVFPQTN</sequence>
<dbReference type="EMBL" id="LUUL01000088">
    <property type="protein sequence ID" value="OAI24571.1"/>
    <property type="molecule type" value="Genomic_DNA"/>
</dbReference>
<reference evidence="1 2" key="1">
    <citation type="submission" date="2016-03" db="EMBL/GenBank/DDBJ databases">
        <authorList>
            <person name="Heylen K."/>
            <person name="De Vos P."/>
            <person name="Vekeman B."/>
        </authorList>
    </citation>
    <scope>NUCLEOTIDE SEQUENCE [LARGE SCALE GENOMIC DNA]</scope>
    <source>
        <strain evidence="1 2">R-49807</strain>
    </source>
</reference>
<comment type="caution">
    <text evidence="1">The sequence shown here is derived from an EMBL/GenBank/DDBJ whole genome shotgun (WGS) entry which is preliminary data.</text>
</comment>
<gene>
    <name evidence="1" type="ORF">A1356_15540</name>
</gene>